<dbReference type="GO" id="GO:0006508">
    <property type="term" value="P:proteolysis"/>
    <property type="evidence" value="ECO:0007669"/>
    <property type="project" value="InterPro"/>
</dbReference>
<dbReference type="InterPro" id="IPR029031">
    <property type="entry name" value="Gingipain_N_sf"/>
</dbReference>
<dbReference type="EMBL" id="JXQK01000088">
    <property type="protein sequence ID" value="KIP60104.1"/>
    <property type="molecule type" value="Genomic_DNA"/>
</dbReference>
<evidence type="ECO:0000259" key="3">
    <source>
        <dbReference type="Pfam" id="PF01364"/>
    </source>
</evidence>
<dbReference type="AlphaFoldDB" id="A0A0D0IT39"/>
<dbReference type="GO" id="GO:0008234">
    <property type="term" value="F:cysteine-type peptidase activity"/>
    <property type="evidence" value="ECO:0007669"/>
    <property type="project" value="InterPro"/>
</dbReference>
<accession>A0A0D0IT39</accession>
<dbReference type="Gene3D" id="3.40.50.1460">
    <property type="match status" value="1"/>
</dbReference>
<reference evidence="4 5" key="1">
    <citation type="submission" date="2015-01" db="EMBL/GenBank/DDBJ databases">
        <title>Comparative genomics of non-oral Prevotella species.</title>
        <authorList>
            <person name="Accetto T."/>
            <person name="Nograsek B."/>
            <person name="Avgustin G."/>
        </authorList>
    </citation>
    <scope>NUCLEOTIDE SEQUENCE [LARGE SCALE GENOMIC DNA]</scope>
    <source>
        <strain evidence="4 5">P5-119</strain>
    </source>
</reference>
<dbReference type="InterPro" id="IPR029030">
    <property type="entry name" value="Caspase-like_dom_sf"/>
</dbReference>
<sequence>MIRNILLTIAVLLAGMTAKAQKFFNLTADEVRIDSVIPTFGYSKDLGPAYADSIYTVTIEYPEFIDMQKGDVEKLKKISNVTYPALPEITTKTVVERKKGRLEVYFSPIVMRDGKYQKLVSFMLRITAKPKSKSTRKANARADKTKSERWAKNSVLATGNWAKIRVPSTGVYQITDALIRQAGFNDLSKVKVYGYGGALHSEQLLDKKIAEYDDLKEVPTVTVNGKKLFRAIGPVSWDSATKTSRIRNPYSDYGYYFITQSEGEPLSVDSAAFVSSFYPANDDYHTLYEVDDYAWFQGGRNLFDTTPINPGASLTYELTTPAQKTGEGTLFVRLTSSAASTSEIAINDSVVGTITTKNGGEYDTGVLAEGSFYLKDMLASSSAKTNKVKITNKSSNTVRLDYITLTFNDPRPEPQLSKATFATPEYVYNITNQNLHGDKNYDMVMIIPASQKLLKQAERLKAYHEEHDKMSVRIVPADELYNEFSSGTPEADAYRLYMKMMYDRAEDEASMPKYLLLFGDCKWDNRMKVSALRNYSPDDFLLCFESDNSFSYVNSFIDDCYFTALDDGEGANASAYSTKSDKYDIAVGRFPVKTADEAKIMVDKSISYMENKMAGAWQNVALFLGDDGNNNAHVTSVDNTAKAVEQLVPAIQAKRVFWDMYTRVSSATGNTYPEVTSLLKKQQAEGALLFDYAGHGRPDMLSHELVLSSADFAAFKNKVLPLWITASCDIMPYDGTVSNIGVNSVLNPNGGTFAFYGTARTVYITQNQYLNAEYVKALFTKTNGKFNSVGEAQRVAKNRIISDGTDRTVNKLHYALLGDPAISLKIPESNVVIDSINGICLAEATELPQIKAGAKVNVKGHIKNADGTTDESFTGTVNIDVKDSKEKRVGKLNSKDTGYAYTFFDYTKTIFNGNDSIRSGKFDITFAVTKDINYTDENGRINAFAVSSTDNRTMNGYTENFIVGGTEIVSNDSNGPSIYCYLNSPSFSNGGNVNSTPYFVAEISDKDGLNTSGSGIGHDLTLVVDDDPMMTFTLNDNFSFNFGSYTEGTTWYNIPELENGPHKLKFTAWDILNNPSTTTLKFNVVKGLTPNITNVYCSNNPAKTNTTFIVSHDRSGSNVEMTIEVFDISGRLLWNHTENTLAESATFTYDWDLTTDSGGRLQSGVYLYRVRLTSEGKNEATKAKKLIVLN</sequence>
<comment type="caution">
    <text evidence="4">The sequence shown here is derived from an EMBL/GenBank/DDBJ whole genome shotgun (WGS) entry which is preliminary data.</text>
</comment>
<evidence type="ECO:0000256" key="2">
    <source>
        <dbReference type="SAM" id="SignalP"/>
    </source>
</evidence>
<feature type="chain" id="PRO_5002212444" evidence="2">
    <location>
        <begin position="21"/>
        <end position="1190"/>
    </location>
</feature>
<evidence type="ECO:0000313" key="5">
    <source>
        <dbReference type="Proteomes" id="UP000032046"/>
    </source>
</evidence>
<evidence type="ECO:0000256" key="1">
    <source>
        <dbReference type="ARBA" id="ARBA00022729"/>
    </source>
</evidence>
<dbReference type="MEROPS" id="C25.004"/>
<dbReference type="RefSeq" id="WP_042520163.1">
    <property type="nucleotide sequence ID" value="NZ_JXQK01000088.1"/>
</dbReference>
<dbReference type="Gene3D" id="3.40.50.10390">
    <property type="entry name" value="Gingipain r, domain 1"/>
    <property type="match status" value="1"/>
</dbReference>
<protein>
    <submittedName>
        <fullName evidence="4">Por secretion system C-terminal sorting domain-containing protein</fullName>
    </submittedName>
</protein>
<feature type="domain" description="Gingipain" evidence="3">
    <location>
        <begin position="446"/>
        <end position="824"/>
    </location>
</feature>
<dbReference type="Gene3D" id="2.60.40.4070">
    <property type="match status" value="1"/>
</dbReference>
<dbReference type="Proteomes" id="UP000032046">
    <property type="component" value="Unassembled WGS sequence"/>
</dbReference>
<dbReference type="InterPro" id="IPR026444">
    <property type="entry name" value="Secre_tail"/>
</dbReference>
<proteinExistence type="predicted"/>
<gene>
    <name evidence="4" type="ORF">ST44_12245</name>
</gene>
<dbReference type="NCBIfam" id="NF033707">
    <property type="entry name" value="T9SS_sortase"/>
    <property type="match status" value="1"/>
</dbReference>
<dbReference type="STRING" id="1602171.ST44_12245"/>
<organism evidence="4 5">
    <name type="scientific">Prevotella pectinovora</name>
    <dbReference type="NCBI Taxonomy" id="1602169"/>
    <lineage>
        <taxon>Bacteria</taxon>
        <taxon>Pseudomonadati</taxon>
        <taxon>Bacteroidota</taxon>
        <taxon>Bacteroidia</taxon>
        <taxon>Bacteroidales</taxon>
        <taxon>Prevotellaceae</taxon>
        <taxon>Prevotella</taxon>
    </lineage>
</organism>
<keyword evidence="1 2" id="KW-0732">Signal</keyword>
<dbReference type="Gene3D" id="2.60.120.260">
    <property type="entry name" value="Galactose-binding domain-like"/>
    <property type="match status" value="1"/>
</dbReference>
<dbReference type="CDD" id="cd02258">
    <property type="entry name" value="Peptidase_C25_N"/>
    <property type="match status" value="1"/>
</dbReference>
<name>A0A0D0IT39_9BACT</name>
<dbReference type="SUPFAM" id="SSF52129">
    <property type="entry name" value="Caspase-like"/>
    <property type="match status" value="1"/>
</dbReference>
<feature type="signal peptide" evidence="2">
    <location>
        <begin position="1"/>
        <end position="20"/>
    </location>
</feature>
<dbReference type="Pfam" id="PF01364">
    <property type="entry name" value="Peptidase_C25"/>
    <property type="match status" value="1"/>
</dbReference>
<keyword evidence="5" id="KW-1185">Reference proteome</keyword>
<dbReference type="NCBIfam" id="TIGR04183">
    <property type="entry name" value="Por_Secre_tail"/>
    <property type="match status" value="1"/>
</dbReference>
<evidence type="ECO:0000313" key="4">
    <source>
        <dbReference type="EMBL" id="KIP60104.1"/>
    </source>
</evidence>
<dbReference type="InterPro" id="IPR001769">
    <property type="entry name" value="Gingipain"/>
</dbReference>